<evidence type="ECO:0000256" key="1">
    <source>
        <dbReference type="SAM" id="SignalP"/>
    </source>
</evidence>
<feature type="chain" id="PRO_5003329727" evidence="1">
    <location>
        <begin position="32"/>
        <end position="143"/>
    </location>
</feature>
<dbReference type="KEGG" id="taz:TREAZ_3532"/>
<evidence type="ECO:0000313" key="3">
    <source>
        <dbReference type="Proteomes" id="UP000009222"/>
    </source>
</evidence>
<dbReference type="Proteomes" id="UP000009222">
    <property type="component" value="Chromosome"/>
</dbReference>
<sequence>MKINIRSPKRFLFALLPICLALMGSCDIVMALAGDSTIIVENKNQTYDIDSIEIKNINTGQLLYSSYNQIGRDGKKSWTVSEGNYEVRVTVIKFKNVDGQIVSDYVELPIGVSMASGYTARITYMNSTKDQLSVKKEKSSTTQ</sequence>
<dbReference type="STRING" id="545695.TREAZ_3532"/>
<protein>
    <submittedName>
        <fullName evidence="2">Putative lipoprotein</fullName>
    </submittedName>
</protein>
<dbReference type="EMBL" id="CP001841">
    <property type="protein sequence ID" value="AEF81641.1"/>
    <property type="molecule type" value="Genomic_DNA"/>
</dbReference>
<keyword evidence="3" id="KW-1185">Reference proteome</keyword>
<dbReference type="InParanoid" id="F5Y7A3"/>
<dbReference type="PROSITE" id="PS51257">
    <property type="entry name" value="PROKAR_LIPOPROTEIN"/>
    <property type="match status" value="1"/>
</dbReference>
<dbReference type="HOGENOM" id="CLU_1805314_0_0_12"/>
<accession>F5Y7A3</accession>
<feature type="signal peptide" evidence="1">
    <location>
        <begin position="1"/>
        <end position="31"/>
    </location>
</feature>
<name>F5Y7A3_LEAAZ</name>
<organism evidence="2 3">
    <name type="scientific">Leadbettera azotonutricia (strain ATCC BAA-888 / DSM 13862 / ZAS-9)</name>
    <name type="common">Treponema azotonutricium</name>
    <dbReference type="NCBI Taxonomy" id="545695"/>
    <lineage>
        <taxon>Bacteria</taxon>
        <taxon>Pseudomonadati</taxon>
        <taxon>Spirochaetota</taxon>
        <taxon>Spirochaetia</taxon>
        <taxon>Spirochaetales</taxon>
        <taxon>Breznakiellaceae</taxon>
        <taxon>Leadbettera</taxon>
    </lineage>
</organism>
<evidence type="ECO:0000313" key="2">
    <source>
        <dbReference type="EMBL" id="AEF81641.1"/>
    </source>
</evidence>
<reference evidence="2 3" key="2">
    <citation type="journal article" date="2011" name="ISME J.">
        <title>RNA-seq reveals cooperative metabolic interactions between two termite-gut spirochete species in co-culture.</title>
        <authorList>
            <person name="Rosenthal A.Z."/>
            <person name="Matson E.G."/>
            <person name="Eldar A."/>
            <person name="Leadbetter J.R."/>
        </authorList>
    </citation>
    <scope>NUCLEOTIDE SEQUENCE [LARGE SCALE GENOMIC DNA]</scope>
    <source>
        <strain evidence="3">ATCC BAA-888 / DSM 13862 / ZAS-9</strain>
    </source>
</reference>
<keyword evidence="1" id="KW-0732">Signal</keyword>
<dbReference type="RefSeq" id="WP_015712046.1">
    <property type="nucleotide sequence ID" value="NC_015577.1"/>
</dbReference>
<reference evidence="3" key="1">
    <citation type="submission" date="2009-12" db="EMBL/GenBank/DDBJ databases">
        <title>Complete sequence of Treponema azotonutricium strain ZAS-9.</title>
        <authorList>
            <person name="Tetu S.G."/>
            <person name="Matson E."/>
            <person name="Ren Q."/>
            <person name="Seshadri R."/>
            <person name="Elbourne L."/>
            <person name="Hassan K.A."/>
            <person name="Durkin A."/>
            <person name="Radune D."/>
            <person name="Mohamoud Y."/>
            <person name="Shay R."/>
            <person name="Jin S."/>
            <person name="Zhang X."/>
            <person name="Lucey K."/>
            <person name="Ballor N.R."/>
            <person name="Ottesen E."/>
            <person name="Rosenthal R."/>
            <person name="Allen A."/>
            <person name="Leadbetter J.R."/>
            <person name="Paulsen I.T."/>
        </authorList>
    </citation>
    <scope>NUCLEOTIDE SEQUENCE [LARGE SCALE GENOMIC DNA]</scope>
    <source>
        <strain evidence="3">ATCC BAA-888 / DSM 13862 / ZAS-9</strain>
    </source>
</reference>
<keyword evidence="2" id="KW-0449">Lipoprotein</keyword>
<gene>
    <name evidence="2" type="ordered locus">TREAZ_3532</name>
</gene>
<proteinExistence type="predicted"/>
<dbReference type="AlphaFoldDB" id="F5Y7A3"/>